<evidence type="ECO:0000313" key="4">
    <source>
        <dbReference type="EMBL" id="ADX42555.1"/>
    </source>
</evidence>
<reference evidence="4 5" key="1">
    <citation type="journal article" date="2012" name="Virus Genes">
        <title>Isolation and complete genome sequence of a bacteriophage lysing Tetrasphaera jenkinsii, a filamentous bacteria responsible for bulking in activated sludge.</title>
        <authorList>
            <person name="Petrovski S."/>
            <person name="Tillett D."/>
            <person name="Seviour R.J."/>
        </authorList>
    </citation>
    <scope>NUCLEOTIDE SEQUENCE [LARGE SCALE GENOMIC DNA]</scope>
</reference>
<evidence type="ECO:0000256" key="1">
    <source>
        <dbReference type="ARBA" id="ARBA00001946"/>
    </source>
</evidence>
<dbReference type="Gene3D" id="3.40.1440.10">
    <property type="entry name" value="GIY-YIG endonuclease"/>
    <property type="match status" value="1"/>
</dbReference>
<dbReference type="PROSITE" id="PS50164">
    <property type="entry name" value="GIY_YIG"/>
    <property type="match status" value="1"/>
</dbReference>
<dbReference type="SMART" id="SM00465">
    <property type="entry name" value="GIYc"/>
    <property type="match status" value="1"/>
</dbReference>
<dbReference type="InterPro" id="IPR036388">
    <property type="entry name" value="WH-like_DNA-bd_sf"/>
</dbReference>
<dbReference type="GO" id="GO:0004519">
    <property type="term" value="F:endonuclease activity"/>
    <property type="evidence" value="ECO:0007669"/>
    <property type="project" value="UniProtKB-KW"/>
</dbReference>
<keyword evidence="2" id="KW-0460">Magnesium</keyword>
<dbReference type="NCBIfam" id="TIGR01453">
    <property type="entry name" value="grpIintron_endo"/>
    <property type="match status" value="1"/>
</dbReference>
<dbReference type="EMBL" id="HQ225832">
    <property type="protein sequence ID" value="ADX42555.1"/>
    <property type="molecule type" value="Genomic_DNA"/>
</dbReference>
<dbReference type="Proteomes" id="UP000002653">
    <property type="component" value="Segment"/>
</dbReference>
<keyword evidence="4" id="KW-0540">Nuclease</keyword>
<keyword evidence="4" id="KW-0378">Hydrolase</keyword>
<evidence type="ECO:0000259" key="3">
    <source>
        <dbReference type="PROSITE" id="PS50164"/>
    </source>
</evidence>
<dbReference type="SUPFAM" id="SSF82771">
    <property type="entry name" value="GIY-YIG endonuclease"/>
    <property type="match status" value="1"/>
</dbReference>
<evidence type="ECO:0000256" key="2">
    <source>
        <dbReference type="ARBA" id="ARBA00022842"/>
    </source>
</evidence>
<dbReference type="SUPFAM" id="SSF64496">
    <property type="entry name" value="DNA-binding domain of intron-encoded endonucleases"/>
    <property type="match status" value="1"/>
</dbReference>
<name>G4W967_9CAUD</name>
<dbReference type="Pfam" id="PF01541">
    <property type="entry name" value="GIY-YIG"/>
    <property type="match status" value="1"/>
</dbReference>
<proteinExistence type="predicted"/>
<keyword evidence="4" id="KW-0255">Endonuclease</keyword>
<keyword evidence="5" id="KW-1185">Reference proteome</keyword>
<dbReference type="Gene3D" id="1.10.10.10">
    <property type="entry name" value="Winged helix-like DNA-binding domain superfamily/Winged helix DNA-binding domain"/>
    <property type="match status" value="1"/>
</dbReference>
<protein>
    <submittedName>
        <fullName evidence="4">Putative SegB homing endonuclease</fullName>
    </submittedName>
</protein>
<dbReference type="RefSeq" id="YP_007237947.1">
    <property type="nucleotide sequence ID" value="NC_019930.1"/>
</dbReference>
<accession>G4W967</accession>
<dbReference type="InterPro" id="IPR006350">
    <property type="entry name" value="Intron_endoG1"/>
</dbReference>
<dbReference type="InterPro" id="IPR000305">
    <property type="entry name" value="GIY-YIG_endonuc"/>
</dbReference>
<sequence>MPEEVRMTSSIYCIRNRLNGKMYIGKSVNVDRRVVQHFKPSSGCVGLARAIKKHGKESFEWEVLQDGIPEHLVNDLESFFIWHFKTLAPSGYNMTGGGDGFDSDALRIRSENVEWKESMVARNRRMASDPAWIARNAEQATDVEWKRNHAKGLERRASNPEWLAKVGKGPGGGPKTQEALANISEGNRRKAKDPVWLSKTREASRKRGKPVVCVETGMVFESISRATTETGIHGSTIIQACRGTQKRKSASGYHWRYATQEESESARRGILHG</sequence>
<organism evidence="4 5">
    <name type="scientific">Tetrasphaera phage TJE1</name>
    <dbReference type="NCBI Taxonomy" id="981335"/>
    <lineage>
        <taxon>Viruses</taxon>
        <taxon>Duplodnaviria</taxon>
        <taxon>Heunggongvirae</taxon>
        <taxon>Uroviricota</taxon>
        <taxon>Caudoviricetes</taxon>
        <taxon>Tijeunavirus</taxon>
        <taxon>Tijeunavirus TJE1</taxon>
    </lineage>
</organism>
<dbReference type="GeneID" id="14297460"/>
<evidence type="ECO:0000313" key="5">
    <source>
        <dbReference type="Proteomes" id="UP000002653"/>
    </source>
</evidence>
<dbReference type="InterPro" id="IPR035901">
    <property type="entry name" value="GIY-YIG_endonuc_sf"/>
</dbReference>
<dbReference type="KEGG" id="vg:14297460"/>
<comment type="cofactor">
    <cofactor evidence="1">
        <name>Mg(2+)</name>
        <dbReference type="ChEBI" id="CHEBI:18420"/>
    </cofactor>
</comment>
<dbReference type="OrthoDB" id="6261at10239"/>
<dbReference type="CDD" id="cd10443">
    <property type="entry name" value="GIY-YIG_HE_Tlr8p_PBC-V_like"/>
    <property type="match status" value="1"/>
</dbReference>
<feature type="domain" description="GIY-YIG" evidence="3">
    <location>
        <begin position="7"/>
        <end position="94"/>
    </location>
</feature>